<organism evidence="2 3">
    <name type="scientific">Streptomyces lonarensis</name>
    <dbReference type="NCBI Taxonomy" id="700599"/>
    <lineage>
        <taxon>Bacteria</taxon>
        <taxon>Bacillati</taxon>
        <taxon>Actinomycetota</taxon>
        <taxon>Actinomycetes</taxon>
        <taxon>Kitasatosporales</taxon>
        <taxon>Streptomycetaceae</taxon>
        <taxon>Streptomyces</taxon>
    </lineage>
</organism>
<proteinExistence type="predicted"/>
<evidence type="ECO:0000313" key="3">
    <source>
        <dbReference type="Proteomes" id="UP000578686"/>
    </source>
</evidence>
<feature type="region of interest" description="Disordered" evidence="1">
    <location>
        <begin position="59"/>
        <end position="82"/>
    </location>
</feature>
<gene>
    <name evidence="2" type="ORF">HCN56_05805</name>
</gene>
<sequence>MERRVYGSDHEDAAPETGRRYVELCAGPLDGLLLDVTDREADRLAEGAALTTEIGQFGAGGRAHYRPRPGEPARWDWAGDSP</sequence>
<dbReference type="EMBL" id="JAAVJD010000025">
    <property type="protein sequence ID" value="NJQ05106.1"/>
    <property type="molecule type" value="Genomic_DNA"/>
</dbReference>
<dbReference type="AlphaFoldDB" id="A0A7X6CYW1"/>
<protein>
    <submittedName>
        <fullName evidence="2">Uncharacterized protein</fullName>
    </submittedName>
</protein>
<keyword evidence="3" id="KW-1185">Reference proteome</keyword>
<evidence type="ECO:0000256" key="1">
    <source>
        <dbReference type="SAM" id="MobiDB-lite"/>
    </source>
</evidence>
<reference evidence="2 3" key="1">
    <citation type="submission" date="2020-03" db="EMBL/GenBank/DDBJ databases">
        <title>Draft genome of Streptomyces sp. ventii, isolated from the Axial Seamount in the Pacific Ocean, and resequencing of the two type strains Streptomyces lonarensis strain NCL 716 and Streptomyces bohaiensis strain 11A07.</title>
        <authorList>
            <person name="Loughran R.M."/>
            <person name="Pfannmuller K.M."/>
            <person name="Wasson B.J."/>
            <person name="Deadmond M.C."/>
            <person name="Paddock B.E."/>
            <person name="Koyack M.J."/>
            <person name="Gallegos D.A."/>
            <person name="Mitchell E.A."/>
            <person name="Ushijima B."/>
            <person name="Saw J.H."/>
            <person name="Mcphail K.L."/>
            <person name="Videau P."/>
        </authorList>
    </citation>
    <scope>NUCLEOTIDE SEQUENCE [LARGE SCALE GENOMIC DNA]</scope>
    <source>
        <strain evidence="2 3">NCL716</strain>
    </source>
</reference>
<dbReference type="RefSeq" id="WP_167968394.1">
    <property type="nucleotide sequence ID" value="NZ_BHZG01000255.1"/>
</dbReference>
<name>A0A7X6CYW1_9ACTN</name>
<accession>A0A7X6CYW1</accession>
<evidence type="ECO:0000313" key="2">
    <source>
        <dbReference type="EMBL" id="NJQ05106.1"/>
    </source>
</evidence>
<comment type="caution">
    <text evidence="2">The sequence shown here is derived from an EMBL/GenBank/DDBJ whole genome shotgun (WGS) entry which is preliminary data.</text>
</comment>
<dbReference type="Proteomes" id="UP000578686">
    <property type="component" value="Unassembled WGS sequence"/>
</dbReference>